<accession>A0A9W7ZX94</accession>
<keyword evidence="4" id="KW-1185">Reference proteome</keyword>
<keyword evidence="1" id="KW-0175">Coiled coil</keyword>
<dbReference type="AlphaFoldDB" id="A0A9W7ZX94"/>
<feature type="region of interest" description="Disordered" evidence="2">
    <location>
        <begin position="313"/>
        <end position="351"/>
    </location>
</feature>
<evidence type="ECO:0000256" key="2">
    <source>
        <dbReference type="SAM" id="MobiDB-lite"/>
    </source>
</evidence>
<dbReference type="Proteomes" id="UP001150538">
    <property type="component" value="Unassembled WGS sequence"/>
</dbReference>
<sequence>MPNNLRHSGSIVKRPRDGSTSGERSNNHDNEKRVRFRESIPGSSITTKDLPHDGYYDRDEYSNDSDQDVDEFDILASQIQNKSKRQLKGIREGTISGKDEDGFVSSDNESVESDDSDRQFHKTAKQQEEEEEDDEEHGKPKEKDMDIDMFGESDISDKKEQKDRKSKRKMRIDEIEGQEFDIGSSEFKSLGAQSDSADSDDSDDNKGKNNKERFEAFNMKSDYEEGHFDETGNFVWNKKDSDAIHDIWLDGVKKKDIKKAMEAENKRQQMVKEKLEKQEQENRKWTESDVLIGMAGLMKPGETVLNTMTRFAPKKSKNKWGNKNRRKKMAASKSEPAGEQENAEAEAEKQRKENVELLTDYTNRLTVFGRTDVYDLTFESIIRQLRIHGVLADNWMVGDPLPDISTRTSQQNKAENEDFDDMFQD</sequence>
<dbReference type="OrthoDB" id="331341at2759"/>
<evidence type="ECO:0000256" key="1">
    <source>
        <dbReference type="SAM" id="Coils"/>
    </source>
</evidence>
<name>A0A9W7ZX94_9FUNG</name>
<evidence type="ECO:0008006" key="5">
    <source>
        <dbReference type="Google" id="ProtNLM"/>
    </source>
</evidence>
<evidence type="ECO:0000313" key="4">
    <source>
        <dbReference type="Proteomes" id="UP001150538"/>
    </source>
</evidence>
<organism evidence="3 4">
    <name type="scientific">Mycoemilia scoparia</name>
    <dbReference type="NCBI Taxonomy" id="417184"/>
    <lineage>
        <taxon>Eukaryota</taxon>
        <taxon>Fungi</taxon>
        <taxon>Fungi incertae sedis</taxon>
        <taxon>Zoopagomycota</taxon>
        <taxon>Kickxellomycotina</taxon>
        <taxon>Kickxellomycetes</taxon>
        <taxon>Kickxellales</taxon>
        <taxon>Kickxellaceae</taxon>
        <taxon>Mycoemilia</taxon>
    </lineage>
</organism>
<dbReference type="PANTHER" id="PTHR13138:SF3">
    <property type="entry name" value="CD2 ANTIGEN CYTOPLASMIC TAIL-BINDING PROTEIN 2"/>
    <property type="match status" value="1"/>
</dbReference>
<dbReference type="InterPro" id="IPR039905">
    <property type="entry name" value="CD2BP2/Lin1"/>
</dbReference>
<feature type="coiled-coil region" evidence="1">
    <location>
        <begin position="258"/>
        <end position="288"/>
    </location>
</feature>
<dbReference type="GO" id="GO:0005682">
    <property type="term" value="C:U5 snRNP"/>
    <property type="evidence" value="ECO:0007669"/>
    <property type="project" value="InterPro"/>
</dbReference>
<feature type="compositionally biased region" description="Basic and acidic residues" evidence="2">
    <location>
        <begin position="25"/>
        <end position="38"/>
    </location>
</feature>
<proteinExistence type="predicted"/>
<comment type="caution">
    <text evidence="3">The sequence shown here is derived from an EMBL/GenBank/DDBJ whole genome shotgun (WGS) entry which is preliminary data.</text>
</comment>
<gene>
    <name evidence="3" type="ORF">H4219_004473</name>
</gene>
<feature type="region of interest" description="Disordered" evidence="2">
    <location>
        <begin position="402"/>
        <end position="425"/>
    </location>
</feature>
<feature type="compositionally biased region" description="Basic residues" evidence="2">
    <location>
        <begin position="313"/>
        <end position="330"/>
    </location>
</feature>
<dbReference type="EMBL" id="JANBPU010000161">
    <property type="protein sequence ID" value="KAJ1915140.1"/>
    <property type="molecule type" value="Genomic_DNA"/>
</dbReference>
<protein>
    <recommendedName>
        <fullName evidence="5">CD2 antigen cytoplasmic tail-binding protein 2</fullName>
    </recommendedName>
</protein>
<feature type="compositionally biased region" description="Basic and acidic residues" evidence="2">
    <location>
        <begin position="49"/>
        <end position="61"/>
    </location>
</feature>
<feature type="compositionally biased region" description="Acidic residues" evidence="2">
    <location>
        <begin position="62"/>
        <end position="73"/>
    </location>
</feature>
<dbReference type="PANTHER" id="PTHR13138">
    <property type="entry name" value="PROTEIN LIN1"/>
    <property type="match status" value="1"/>
</dbReference>
<feature type="region of interest" description="Disordered" evidence="2">
    <location>
        <begin position="1"/>
        <end position="213"/>
    </location>
</feature>
<feature type="compositionally biased region" description="Basic and acidic residues" evidence="2">
    <location>
        <begin position="136"/>
        <end position="146"/>
    </location>
</feature>
<reference evidence="3" key="1">
    <citation type="submission" date="2022-07" db="EMBL/GenBank/DDBJ databases">
        <title>Phylogenomic reconstructions and comparative analyses of Kickxellomycotina fungi.</title>
        <authorList>
            <person name="Reynolds N.K."/>
            <person name="Stajich J.E."/>
            <person name="Barry K."/>
            <person name="Grigoriev I.V."/>
            <person name="Crous P."/>
            <person name="Smith M.E."/>
        </authorList>
    </citation>
    <scope>NUCLEOTIDE SEQUENCE</scope>
    <source>
        <strain evidence="3">NBRC 100468</strain>
    </source>
</reference>
<evidence type="ECO:0000313" key="3">
    <source>
        <dbReference type="EMBL" id="KAJ1915140.1"/>
    </source>
</evidence>
<feature type="compositionally biased region" description="Basic and acidic residues" evidence="2">
    <location>
        <begin position="204"/>
        <end position="213"/>
    </location>
</feature>